<organism evidence="1 2">
    <name type="scientific">Trinickia dabaoshanensis</name>
    <dbReference type="NCBI Taxonomy" id="564714"/>
    <lineage>
        <taxon>Bacteria</taxon>
        <taxon>Pseudomonadati</taxon>
        <taxon>Pseudomonadota</taxon>
        <taxon>Betaproteobacteria</taxon>
        <taxon>Burkholderiales</taxon>
        <taxon>Burkholderiaceae</taxon>
        <taxon>Trinickia</taxon>
    </lineage>
</organism>
<dbReference type="OrthoDB" id="5918660at2"/>
<dbReference type="EMBL" id="PNYA01000045">
    <property type="protein sequence ID" value="PMS14459.1"/>
    <property type="molecule type" value="Genomic_DNA"/>
</dbReference>
<gene>
    <name evidence="1" type="ORF">C0Z18_31380</name>
</gene>
<evidence type="ECO:0000313" key="2">
    <source>
        <dbReference type="Proteomes" id="UP000235616"/>
    </source>
</evidence>
<evidence type="ECO:0000313" key="1">
    <source>
        <dbReference type="EMBL" id="PMS14459.1"/>
    </source>
</evidence>
<dbReference type="RefSeq" id="WP_102649355.1">
    <property type="nucleotide sequence ID" value="NZ_PNYA01000045.1"/>
</dbReference>
<reference evidence="1 2" key="1">
    <citation type="submission" date="2018-01" db="EMBL/GenBank/DDBJ databases">
        <title>Whole genome analyses suggest that Burkholderia sensu lato contains two further novel genera in the rhizoxinica-symbiotica group Mycetohabitans gen. nov., and Trinickia gen. nov.: implications for the evolution of diazotrophy and nodulation in the Burkholderiaceae.</title>
        <authorList>
            <person name="Estrada-de los Santos P."/>
            <person name="Palmer M."/>
            <person name="Chavez-Ramirez B."/>
            <person name="Beukes C."/>
            <person name="Steenkamp E.T."/>
            <person name="Hirsch A.M."/>
            <person name="Manyaka P."/>
            <person name="Maluk M."/>
            <person name="Lafos M."/>
            <person name="Crook M."/>
            <person name="Gross E."/>
            <person name="Simon M.F."/>
            <person name="Bueno dos Reis Junior F."/>
            <person name="Poole P.S."/>
            <person name="Venter S.N."/>
            <person name="James E.K."/>
        </authorList>
    </citation>
    <scope>NUCLEOTIDE SEQUENCE [LARGE SCALE GENOMIC DNA]</scope>
    <source>
        <strain evidence="1 2">GIMN1.004</strain>
    </source>
</reference>
<comment type="caution">
    <text evidence="1">The sequence shown here is derived from an EMBL/GenBank/DDBJ whole genome shotgun (WGS) entry which is preliminary data.</text>
</comment>
<accession>A0A2N7VBD3</accession>
<dbReference type="Proteomes" id="UP000235616">
    <property type="component" value="Unassembled WGS sequence"/>
</dbReference>
<dbReference type="AlphaFoldDB" id="A0A2N7VBD3"/>
<keyword evidence="2" id="KW-1185">Reference proteome</keyword>
<name>A0A2N7VBD3_9BURK</name>
<proteinExistence type="predicted"/>
<sequence length="284" mass="33401">MDLIGFNKKFTLLCQEAHLAKNTILSGFELLLKANFYQDTEGNFYSAFFHLSIGFERLLKLAVVTHHMLSNDYRSPTIKELRRNYGHNVERLYQECRQLIPLYSRGEAEPPPLTEDDEAVVAFLSDYGDQSRYFNLNEVCEAKMERSPLYKWLDIAVSLYEEYTPAVRRERSALEMIYKMDSDGVSNGYTMNLDENGHPMTRFDCYHRQYVIEKAAPLAIWRLVETFQPIHHLLEAMAHSAGEYERSKNITQMVVPHYEDFFYFLLADRDSIKRRKRWLAIFSS</sequence>
<protein>
    <submittedName>
        <fullName evidence="1">Uncharacterized protein</fullName>
    </submittedName>
</protein>